<protein>
    <submittedName>
        <fullName evidence="1">Uncharacterized protein</fullName>
    </submittedName>
</protein>
<name>A0A1J5DSF0_9BACT</name>
<evidence type="ECO:0000313" key="1">
    <source>
        <dbReference type="EMBL" id="OIP38997.1"/>
    </source>
</evidence>
<reference evidence="1 2" key="1">
    <citation type="journal article" date="2016" name="Environ. Microbiol.">
        <title>Genomic resolution of a cold subsurface aquifer community provides metabolic insights for novel microbes adapted to high CO concentrations.</title>
        <authorList>
            <person name="Probst A.J."/>
            <person name="Castelle C.J."/>
            <person name="Singh A."/>
            <person name="Brown C.T."/>
            <person name="Anantharaman K."/>
            <person name="Sharon I."/>
            <person name="Hug L.A."/>
            <person name="Burstein D."/>
            <person name="Emerson J.B."/>
            <person name="Thomas B.C."/>
            <person name="Banfield J.F."/>
        </authorList>
    </citation>
    <scope>NUCLEOTIDE SEQUENCE [LARGE SCALE GENOMIC DNA]</scope>
    <source>
        <strain evidence="1">CG2_30_40_21</strain>
    </source>
</reference>
<dbReference type="Proteomes" id="UP000183085">
    <property type="component" value="Unassembled WGS sequence"/>
</dbReference>
<organism evidence="1 2">
    <name type="scientific">Candidatus Desantisbacteria bacterium CG2_30_40_21</name>
    <dbReference type="NCBI Taxonomy" id="1817895"/>
    <lineage>
        <taxon>Bacteria</taxon>
        <taxon>Candidatus Desantisiibacteriota</taxon>
    </lineage>
</organism>
<gene>
    <name evidence="1" type="ORF">AUJ95_06035</name>
</gene>
<proteinExistence type="predicted"/>
<sequence>MTIEEKVRQTASKIGDPWIVFANALKRDILIKLLELNQIVRKLEEKYGVSFNDFDKQNLLDRLGHTWDIEEDYYEWDRVVTELHKLEETLRGIYSSGA</sequence>
<accession>A0A1J5DSF0</accession>
<dbReference type="AlphaFoldDB" id="A0A1J5DSF0"/>
<evidence type="ECO:0000313" key="2">
    <source>
        <dbReference type="Proteomes" id="UP000183085"/>
    </source>
</evidence>
<dbReference type="EMBL" id="MNYI01000164">
    <property type="protein sequence ID" value="OIP38997.1"/>
    <property type="molecule type" value="Genomic_DNA"/>
</dbReference>
<comment type="caution">
    <text evidence="1">The sequence shown here is derived from an EMBL/GenBank/DDBJ whole genome shotgun (WGS) entry which is preliminary data.</text>
</comment>
<dbReference type="STRING" id="1817895.AUJ95_06035"/>